<dbReference type="PANTHER" id="PTHR12670:SF1">
    <property type="entry name" value="NEUTRAL CERAMIDASE"/>
    <property type="match status" value="1"/>
</dbReference>
<comment type="similarity">
    <text evidence="2">Belongs to the neutral ceramidase family.</text>
</comment>
<dbReference type="STRING" id="1280953.HOC_18564"/>
<comment type="caution">
    <text evidence="5">The sequence shown here is derived from an EMBL/GenBank/DDBJ whole genome shotgun (WGS) entry which is preliminary data.</text>
</comment>
<proteinExistence type="inferred from homology"/>
<dbReference type="EC" id="3.5.1.23" evidence="2"/>
<dbReference type="GO" id="GO:0016020">
    <property type="term" value="C:membrane"/>
    <property type="evidence" value="ECO:0007669"/>
    <property type="project" value="GOC"/>
</dbReference>
<evidence type="ECO:0000256" key="2">
    <source>
        <dbReference type="RuleBase" id="RU366019"/>
    </source>
</evidence>
<dbReference type="InterPro" id="IPR031329">
    <property type="entry name" value="NEUT/ALK_ceramidase_N"/>
</dbReference>
<feature type="chain" id="PRO_5001572881" description="Neutral ceramidase" evidence="3">
    <location>
        <begin position="48"/>
        <end position="469"/>
    </location>
</feature>
<keyword evidence="1" id="KW-0862">Zinc</keyword>
<dbReference type="Pfam" id="PF04734">
    <property type="entry name" value="Ceramidase_alk"/>
    <property type="match status" value="1"/>
</dbReference>
<dbReference type="GO" id="GO:0017040">
    <property type="term" value="F:N-acylsphingosine amidohydrolase activity"/>
    <property type="evidence" value="ECO:0007669"/>
    <property type="project" value="UniProtKB-UniRule"/>
</dbReference>
<evidence type="ECO:0000256" key="1">
    <source>
        <dbReference type="PIRSR" id="PIRSR606823-2"/>
    </source>
</evidence>
<organism evidence="5 6">
    <name type="scientific">Hyphomonas oceanitis SCH89</name>
    <dbReference type="NCBI Taxonomy" id="1280953"/>
    <lineage>
        <taxon>Bacteria</taxon>
        <taxon>Pseudomonadati</taxon>
        <taxon>Pseudomonadota</taxon>
        <taxon>Alphaproteobacteria</taxon>
        <taxon>Hyphomonadales</taxon>
        <taxon>Hyphomonadaceae</taxon>
        <taxon>Hyphomonas</taxon>
    </lineage>
</organism>
<evidence type="ECO:0000313" key="5">
    <source>
        <dbReference type="EMBL" id="KDA00832.1"/>
    </source>
</evidence>
<dbReference type="GO" id="GO:0042759">
    <property type="term" value="P:long-chain fatty acid biosynthetic process"/>
    <property type="evidence" value="ECO:0007669"/>
    <property type="project" value="TreeGrafter"/>
</dbReference>
<dbReference type="EMBL" id="ARYL01000047">
    <property type="protein sequence ID" value="KDA00832.1"/>
    <property type="molecule type" value="Genomic_DNA"/>
</dbReference>
<dbReference type="PANTHER" id="PTHR12670">
    <property type="entry name" value="CERAMIDASE"/>
    <property type="match status" value="1"/>
</dbReference>
<keyword evidence="2" id="KW-0443">Lipid metabolism</keyword>
<feature type="binding site" evidence="1">
    <location>
        <position position="128"/>
    </location>
    <ligand>
        <name>Zn(2+)</name>
        <dbReference type="ChEBI" id="CHEBI:29105"/>
    </ligand>
</feature>
<accession>A0A059G1U9</accession>
<keyword evidence="3" id="KW-0732">Signal</keyword>
<evidence type="ECO:0000313" key="6">
    <source>
        <dbReference type="Proteomes" id="UP000024942"/>
    </source>
</evidence>
<comment type="cofactor">
    <cofactor evidence="1">
        <name>Zn(2+)</name>
        <dbReference type="ChEBI" id="CHEBI:29105"/>
    </cofactor>
    <text evidence="1">Binds 1 zinc ion per subunit.</text>
</comment>
<keyword evidence="1" id="KW-0479">Metal-binding</keyword>
<keyword evidence="2" id="KW-0746">Sphingolipid metabolism</keyword>
<keyword evidence="6" id="KW-1185">Reference proteome</keyword>
<dbReference type="PATRIC" id="fig|1280953.3.peg.3714"/>
<dbReference type="InterPro" id="IPR006823">
    <property type="entry name" value="Ceramidase_alk"/>
</dbReference>
<name>A0A059G1U9_9PROT</name>
<protein>
    <recommendedName>
        <fullName evidence="2">Neutral ceramidase</fullName>
        <ecNumber evidence="2">3.5.1.23</ecNumber>
    </recommendedName>
</protein>
<sequence>MVIQFMNRNLFEPAQKLLARCSVSLATWRAPAIAGALCLAAPMAAHAGPLQVGAAKVDITPSPLPENFLGVLDPIYARAIVVENDGNRAAFITVDTGGISTDIWKAVSERAAKELSIPVDQMMLTATHTHSVPFGRKGDAYVELIYQSVKDAAAALQPAQMAYGTGVSYINVNRNIIDPETHRWWEGPNYDGPTDKTVAVVRFETPKGAPIAVYYNYGVHAVLTGNLDLISGDLPGAASAYIEDSLGKDVVAVYSNGAAGDQNPIYFQQTYDLRAIRIDDYAARGEDISNGMPRGGQGMDRGNPEVAKLMEQQKQMNLSMGQMLGEEVLHVMRRSLERPVSDATIRGMRKTVSCPGRVRLDKGRAGYAGQYEDADPVDIQLSLLKIGDTVIGGVNGEVFTTIAQRFKQLSPYKHTMMTTLTNGTAKSGYIPNDAAYGQYTFEVVSSRLKPGCAETAIAEGLVDLIDEVE</sequence>
<feature type="domain" description="Neutral/alkaline non-lysosomal ceramidase N-terminal" evidence="4">
    <location>
        <begin position="70"/>
        <end position="264"/>
    </location>
</feature>
<evidence type="ECO:0000259" key="4">
    <source>
        <dbReference type="Pfam" id="PF04734"/>
    </source>
</evidence>
<dbReference type="eggNOG" id="COG3356">
    <property type="taxonomic scope" value="Bacteria"/>
</dbReference>
<feature type="binding site" evidence="1">
    <location>
        <position position="220"/>
    </location>
    <ligand>
        <name>Zn(2+)</name>
        <dbReference type="ChEBI" id="CHEBI:29105"/>
    </ligand>
</feature>
<dbReference type="GO" id="GO:0005576">
    <property type="term" value="C:extracellular region"/>
    <property type="evidence" value="ECO:0007669"/>
    <property type="project" value="TreeGrafter"/>
</dbReference>
<dbReference type="Proteomes" id="UP000024942">
    <property type="component" value="Unassembled WGS sequence"/>
</dbReference>
<feature type="signal peptide" evidence="3">
    <location>
        <begin position="1"/>
        <end position="47"/>
    </location>
</feature>
<comment type="catalytic activity">
    <reaction evidence="2">
        <text>an N-acylsphing-4-enine + H2O = sphing-4-enine + a fatty acid</text>
        <dbReference type="Rhea" id="RHEA:20856"/>
        <dbReference type="ChEBI" id="CHEBI:15377"/>
        <dbReference type="ChEBI" id="CHEBI:28868"/>
        <dbReference type="ChEBI" id="CHEBI:52639"/>
        <dbReference type="ChEBI" id="CHEBI:57756"/>
        <dbReference type="EC" id="3.5.1.23"/>
    </reaction>
</comment>
<dbReference type="AlphaFoldDB" id="A0A059G1U9"/>
<keyword evidence="2" id="KW-0378">Hydrolase</keyword>
<dbReference type="GO" id="GO:0046512">
    <property type="term" value="P:sphingosine biosynthetic process"/>
    <property type="evidence" value="ECO:0007669"/>
    <property type="project" value="TreeGrafter"/>
</dbReference>
<evidence type="ECO:0000256" key="3">
    <source>
        <dbReference type="SAM" id="SignalP"/>
    </source>
</evidence>
<reference evidence="5 6" key="1">
    <citation type="journal article" date="2014" name="Antonie Van Leeuwenhoek">
        <title>Hyphomonas beringensis sp. nov. and Hyphomonas chukchiensis sp. nov., isolated from surface seawater of the Bering Sea and Chukchi Sea.</title>
        <authorList>
            <person name="Li C."/>
            <person name="Lai Q."/>
            <person name="Li G."/>
            <person name="Dong C."/>
            <person name="Wang J."/>
            <person name="Liao Y."/>
            <person name="Shao Z."/>
        </authorList>
    </citation>
    <scope>NUCLEOTIDE SEQUENCE [LARGE SCALE GENOMIC DNA]</scope>
    <source>
        <strain evidence="5 6">SCH89</strain>
    </source>
</reference>
<dbReference type="GO" id="GO:0046872">
    <property type="term" value="F:metal ion binding"/>
    <property type="evidence" value="ECO:0007669"/>
    <property type="project" value="UniProtKB-KW"/>
</dbReference>
<gene>
    <name evidence="5" type="ORF">HOC_18564</name>
</gene>
<dbReference type="GO" id="GO:0046514">
    <property type="term" value="P:ceramide catabolic process"/>
    <property type="evidence" value="ECO:0007669"/>
    <property type="project" value="InterPro"/>
</dbReference>